<feature type="signal peptide" evidence="1">
    <location>
        <begin position="1"/>
        <end position="22"/>
    </location>
</feature>
<dbReference type="OrthoDB" id="10272979at2759"/>
<evidence type="ECO:0000313" key="2">
    <source>
        <dbReference type="EMBL" id="PMD40758.1"/>
    </source>
</evidence>
<organism evidence="2 3">
    <name type="scientific">Hyaloscypha variabilis (strain UAMH 11265 / GT02V1 / F)</name>
    <name type="common">Meliniomyces variabilis</name>
    <dbReference type="NCBI Taxonomy" id="1149755"/>
    <lineage>
        <taxon>Eukaryota</taxon>
        <taxon>Fungi</taxon>
        <taxon>Dikarya</taxon>
        <taxon>Ascomycota</taxon>
        <taxon>Pezizomycotina</taxon>
        <taxon>Leotiomycetes</taxon>
        <taxon>Helotiales</taxon>
        <taxon>Hyaloscyphaceae</taxon>
        <taxon>Hyaloscypha</taxon>
        <taxon>Hyaloscypha variabilis</taxon>
    </lineage>
</organism>
<reference evidence="2 3" key="1">
    <citation type="submission" date="2016-04" db="EMBL/GenBank/DDBJ databases">
        <title>A degradative enzymes factory behind the ericoid mycorrhizal symbiosis.</title>
        <authorList>
            <consortium name="DOE Joint Genome Institute"/>
            <person name="Martino E."/>
            <person name="Morin E."/>
            <person name="Grelet G."/>
            <person name="Kuo A."/>
            <person name="Kohler A."/>
            <person name="Daghino S."/>
            <person name="Barry K."/>
            <person name="Choi C."/>
            <person name="Cichocki N."/>
            <person name="Clum A."/>
            <person name="Copeland A."/>
            <person name="Hainaut M."/>
            <person name="Haridas S."/>
            <person name="Labutti K."/>
            <person name="Lindquist E."/>
            <person name="Lipzen A."/>
            <person name="Khouja H.-R."/>
            <person name="Murat C."/>
            <person name="Ohm R."/>
            <person name="Olson A."/>
            <person name="Spatafora J."/>
            <person name="Veneault-Fourrey C."/>
            <person name="Henrissat B."/>
            <person name="Grigoriev I."/>
            <person name="Martin F."/>
            <person name="Perotto S."/>
        </authorList>
    </citation>
    <scope>NUCLEOTIDE SEQUENCE [LARGE SCALE GENOMIC DNA]</scope>
    <source>
        <strain evidence="2 3">F</strain>
    </source>
</reference>
<dbReference type="EMBL" id="KZ613945">
    <property type="protein sequence ID" value="PMD40758.1"/>
    <property type="molecule type" value="Genomic_DNA"/>
</dbReference>
<evidence type="ECO:0008006" key="4">
    <source>
        <dbReference type="Google" id="ProtNLM"/>
    </source>
</evidence>
<dbReference type="Proteomes" id="UP000235786">
    <property type="component" value="Unassembled WGS sequence"/>
</dbReference>
<accession>A0A2J6RQG3</accession>
<dbReference type="AlphaFoldDB" id="A0A2J6RQG3"/>
<protein>
    <recommendedName>
        <fullName evidence="4">EGF-like domain-containing protein</fullName>
    </recommendedName>
</protein>
<name>A0A2J6RQG3_HYAVF</name>
<keyword evidence="1" id="KW-0732">Signal</keyword>
<gene>
    <name evidence="2" type="ORF">L207DRAFT_512211</name>
</gene>
<evidence type="ECO:0000256" key="1">
    <source>
        <dbReference type="SAM" id="SignalP"/>
    </source>
</evidence>
<evidence type="ECO:0000313" key="3">
    <source>
        <dbReference type="Proteomes" id="UP000235786"/>
    </source>
</evidence>
<sequence>MRYTAIFVVLAATALRSYTAWAWPQTSCPAGQSCAIYLDCPCTLVCCTIETIDPDDDTNITYSQGTCVDPSNVCCTNGANGQTCDH</sequence>
<dbReference type="PROSITE" id="PS51257">
    <property type="entry name" value="PROKAR_LIPOPROTEIN"/>
    <property type="match status" value="1"/>
</dbReference>
<keyword evidence="3" id="KW-1185">Reference proteome</keyword>
<feature type="chain" id="PRO_5014473706" description="EGF-like domain-containing protein" evidence="1">
    <location>
        <begin position="23"/>
        <end position="86"/>
    </location>
</feature>
<proteinExistence type="predicted"/>